<protein>
    <submittedName>
        <fullName evidence="1">Uncharacterized protein</fullName>
    </submittedName>
</protein>
<dbReference type="Proteomes" id="UP000000420">
    <property type="component" value="Chromosome"/>
</dbReference>
<dbReference type="KEGG" id="xcb:XC_2393"/>
<dbReference type="Pfam" id="PF13332">
    <property type="entry name" value="Fil_haemagg_2"/>
    <property type="match status" value="1"/>
</dbReference>
<sequence length="88" mass="8789">MIATGGGEDSNLLVRGSDIKAGNNLLLAADNNITLEAAQDTFEQHSTSKSKSAAIGVAVTYGADDFAAGITASASGSRGKAGDNGVRF</sequence>
<accession>A0A0H2X845</accession>
<proteinExistence type="predicted"/>
<evidence type="ECO:0000313" key="1">
    <source>
        <dbReference type="EMBL" id="AAY49445.1"/>
    </source>
</evidence>
<dbReference type="InterPro" id="IPR025157">
    <property type="entry name" value="Hemagglutinin_rpt"/>
</dbReference>
<dbReference type="EMBL" id="CP000050">
    <property type="protein sequence ID" value="AAY49445.1"/>
    <property type="molecule type" value="Genomic_DNA"/>
</dbReference>
<dbReference type="HOGENOM" id="CLU_190068_0_0_6"/>
<name>A0A0H2X845_XANC8</name>
<organism evidence="1 2">
    <name type="scientific">Xanthomonas campestris pv. campestris (strain 8004)</name>
    <dbReference type="NCBI Taxonomy" id="314565"/>
    <lineage>
        <taxon>Bacteria</taxon>
        <taxon>Pseudomonadati</taxon>
        <taxon>Pseudomonadota</taxon>
        <taxon>Gammaproteobacteria</taxon>
        <taxon>Lysobacterales</taxon>
        <taxon>Lysobacteraceae</taxon>
        <taxon>Xanthomonas</taxon>
    </lineage>
</organism>
<dbReference type="GO" id="GO:0003824">
    <property type="term" value="F:catalytic activity"/>
    <property type="evidence" value="ECO:0007669"/>
    <property type="project" value="UniProtKB-ARBA"/>
</dbReference>
<gene>
    <name evidence="1" type="ordered locus">XC_2393</name>
</gene>
<dbReference type="AlphaFoldDB" id="A0A0H2X845"/>
<reference evidence="1 2" key="1">
    <citation type="journal article" date="2005" name="Genome Res.">
        <title>Comparative and functional genomic analyses of the pathogenicity of phytopathogen Xanthomonas campestris pv. campestris.</title>
        <authorList>
            <person name="Qian W."/>
            <person name="Jia Y."/>
            <person name="Ren S.X."/>
            <person name="He Y.Q."/>
            <person name="Feng J.X."/>
            <person name="Lu L.F."/>
            <person name="Sun Q."/>
            <person name="Ying G."/>
            <person name="Tang D.J."/>
            <person name="Tang H."/>
            <person name="Wu W."/>
            <person name="Hao P."/>
            <person name="Wang L."/>
            <person name="Jiang B.L."/>
            <person name="Zeng S."/>
            <person name="Gu W.Y."/>
            <person name="Lu G."/>
            <person name="Rong L."/>
            <person name="Tian Y."/>
            <person name="Yao Z."/>
            <person name="Fu G."/>
            <person name="Chen B."/>
            <person name="Fang R."/>
            <person name="Qiang B."/>
            <person name="Chen Z."/>
            <person name="Zhao G.P."/>
            <person name="Tang J.L."/>
            <person name="He C."/>
        </authorList>
    </citation>
    <scope>NUCLEOTIDE SEQUENCE [LARGE SCALE GENOMIC DNA]</scope>
    <source>
        <strain evidence="1 2">8004</strain>
    </source>
</reference>
<evidence type="ECO:0000313" key="2">
    <source>
        <dbReference type="Proteomes" id="UP000000420"/>
    </source>
</evidence>